<dbReference type="Pfam" id="PF01284">
    <property type="entry name" value="MARVEL"/>
    <property type="match status" value="1"/>
</dbReference>
<evidence type="ECO:0000259" key="6">
    <source>
        <dbReference type="Pfam" id="PF01284"/>
    </source>
</evidence>
<dbReference type="InterPro" id="IPR008253">
    <property type="entry name" value="Marvel"/>
</dbReference>
<dbReference type="Proteomes" id="UP000886653">
    <property type="component" value="Unassembled WGS sequence"/>
</dbReference>
<dbReference type="GO" id="GO:0016020">
    <property type="term" value="C:membrane"/>
    <property type="evidence" value="ECO:0007669"/>
    <property type="project" value="UniProtKB-SubCell"/>
</dbReference>
<proteinExistence type="predicted"/>
<dbReference type="OrthoDB" id="2117453at2759"/>
<keyword evidence="8" id="KW-1185">Reference proteome</keyword>
<protein>
    <recommendedName>
        <fullName evidence="6">MARVEL domain-containing protein</fullName>
    </recommendedName>
</protein>
<keyword evidence="4 5" id="KW-0472">Membrane</keyword>
<gene>
    <name evidence="7" type="ORF">CROQUDRAFT_49033</name>
</gene>
<evidence type="ECO:0000256" key="3">
    <source>
        <dbReference type="ARBA" id="ARBA00022989"/>
    </source>
</evidence>
<evidence type="ECO:0000313" key="7">
    <source>
        <dbReference type="EMBL" id="KAG0143281.1"/>
    </source>
</evidence>
<keyword evidence="3 5" id="KW-1133">Transmembrane helix</keyword>
<evidence type="ECO:0000256" key="4">
    <source>
        <dbReference type="ARBA" id="ARBA00023136"/>
    </source>
</evidence>
<keyword evidence="2 5" id="KW-0812">Transmembrane</keyword>
<evidence type="ECO:0000256" key="5">
    <source>
        <dbReference type="SAM" id="Phobius"/>
    </source>
</evidence>
<feature type="transmembrane region" description="Helical" evidence="5">
    <location>
        <begin position="53"/>
        <end position="73"/>
    </location>
</feature>
<comment type="subcellular location">
    <subcellularLocation>
        <location evidence="1">Membrane</location>
        <topology evidence="1">Multi-pass membrane protein</topology>
    </subcellularLocation>
</comment>
<organism evidence="7 8">
    <name type="scientific">Cronartium quercuum f. sp. fusiforme G11</name>
    <dbReference type="NCBI Taxonomy" id="708437"/>
    <lineage>
        <taxon>Eukaryota</taxon>
        <taxon>Fungi</taxon>
        <taxon>Dikarya</taxon>
        <taxon>Basidiomycota</taxon>
        <taxon>Pucciniomycotina</taxon>
        <taxon>Pucciniomycetes</taxon>
        <taxon>Pucciniales</taxon>
        <taxon>Coleosporiaceae</taxon>
        <taxon>Cronartium</taxon>
    </lineage>
</organism>
<sequence length="145" mass="16292">MSTDNIIKRAHPIASGFIIFFALIEFFITVILVSDYNRHDSYPNGSIRDRIRFLLFASIWSLVFSSTYLIGVFLAPANFLFSIASHAGFTFLSWIFWLAGAASWTDALGGTLSCGDLFLSNFRIDIGVQYCHSLRAVQAFAWLEC</sequence>
<feature type="transmembrane region" description="Helical" evidence="5">
    <location>
        <begin position="79"/>
        <end position="99"/>
    </location>
</feature>
<accession>A0A9P6NGQ4</accession>
<evidence type="ECO:0000256" key="2">
    <source>
        <dbReference type="ARBA" id="ARBA00022692"/>
    </source>
</evidence>
<name>A0A9P6NGQ4_9BASI</name>
<dbReference type="AlphaFoldDB" id="A0A9P6NGQ4"/>
<evidence type="ECO:0000313" key="8">
    <source>
        <dbReference type="Proteomes" id="UP000886653"/>
    </source>
</evidence>
<comment type="caution">
    <text evidence="7">The sequence shown here is derived from an EMBL/GenBank/DDBJ whole genome shotgun (WGS) entry which is preliminary data.</text>
</comment>
<evidence type="ECO:0000256" key="1">
    <source>
        <dbReference type="ARBA" id="ARBA00004141"/>
    </source>
</evidence>
<feature type="domain" description="MARVEL" evidence="6">
    <location>
        <begin position="17"/>
        <end position="144"/>
    </location>
</feature>
<reference evidence="7" key="1">
    <citation type="submission" date="2013-11" db="EMBL/GenBank/DDBJ databases">
        <title>Genome sequence of the fusiform rust pathogen reveals effectors for host alternation and coevolution with pine.</title>
        <authorList>
            <consortium name="DOE Joint Genome Institute"/>
            <person name="Smith K."/>
            <person name="Pendleton A."/>
            <person name="Kubisiak T."/>
            <person name="Anderson C."/>
            <person name="Salamov A."/>
            <person name="Aerts A."/>
            <person name="Riley R."/>
            <person name="Clum A."/>
            <person name="Lindquist E."/>
            <person name="Ence D."/>
            <person name="Campbell M."/>
            <person name="Kronenberg Z."/>
            <person name="Feau N."/>
            <person name="Dhillon B."/>
            <person name="Hamelin R."/>
            <person name="Burleigh J."/>
            <person name="Smith J."/>
            <person name="Yandell M."/>
            <person name="Nelson C."/>
            <person name="Grigoriev I."/>
            <person name="Davis J."/>
        </authorList>
    </citation>
    <scope>NUCLEOTIDE SEQUENCE</scope>
    <source>
        <strain evidence="7">G11</strain>
    </source>
</reference>
<dbReference type="EMBL" id="MU167323">
    <property type="protein sequence ID" value="KAG0143281.1"/>
    <property type="molecule type" value="Genomic_DNA"/>
</dbReference>
<feature type="transmembrane region" description="Helical" evidence="5">
    <location>
        <begin position="12"/>
        <end position="33"/>
    </location>
</feature>